<comment type="subcellular location">
    <subcellularLocation>
        <location evidence="1">Membrane</location>
        <topology evidence="1">Single-pass membrane protein</topology>
    </subcellularLocation>
</comment>
<evidence type="ECO:0000256" key="3">
    <source>
        <dbReference type="ARBA" id="ARBA00023015"/>
    </source>
</evidence>
<feature type="compositionally biased region" description="Low complexity" evidence="7">
    <location>
        <begin position="84"/>
        <end position="96"/>
    </location>
</feature>
<proteinExistence type="inferred from homology"/>
<dbReference type="Proteomes" id="UP000821853">
    <property type="component" value="Chromosome 1"/>
</dbReference>
<keyword evidence="6" id="KW-0539">Nucleus</keyword>
<keyword evidence="4" id="KW-0238">DNA-binding</keyword>
<dbReference type="VEuPathDB" id="VectorBase:HLOH_041798"/>
<sequence>MEVEDTENMEKTFYSDDGNYSSGFKMESEKIKYCADPSIFLNNVHMSEPSQPHSPTAGGPVPETPPDTPPMHSGSSSPTYLQDSPLPTATAPTSLPAAVESASTELVKPRPFVVPAVVKVTLPPRVESALAAARAARAAPAAPPARVPGAGPSTARPGVSGAQGNFTHVPARNGFPYVPTTIGASGAPTTVVMASKVVIPSPAAAPSTVGRVKVTPVGPVIPAASVGRQVATSSGVPIIKTEPLAVVNGALSPNTASLLQQVNDAKAIKRQQRMIKNRESACLSRKKRKEVGCSTSPAFFLLFAGSGGKQELYPAAAQNHRLGRHLLWSSQSGLPDDGGNFVPDLQPPVPESPGDLPAAGGEAEPSSAEFLGALDAQSGGRNGSVKCPSDVNQTESLRLQSQLRGWAHHVEHMNMRLTEHRKKPPPKQRPPVQRPRLHTVLSAQYTDDGVYADKWETDGRGQNYFQLYQALRRSYEQLYEAIQRKDDTFYFVSFSGDYLLLSANSENRTRMPRMSLVMPAGKFNASTRKVKAHVPMMQIDCEVMSTKIMYVKESVIPPHLRQQHPHNNPLALRGNPKLKASLPATKEAKPGEEDGPSYLRSLSQGQLRNHTRAGGGGGGGQ</sequence>
<dbReference type="GO" id="GO:0000978">
    <property type="term" value="F:RNA polymerase II cis-regulatory region sequence-specific DNA binding"/>
    <property type="evidence" value="ECO:0007669"/>
    <property type="project" value="TreeGrafter"/>
</dbReference>
<evidence type="ECO:0000256" key="2">
    <source>
        <dbReference type="ARBA" id="ARBA00009050"/>
    </source>
</evidence>
<dbReference type="OrthoDB" id="6492347at2759"/>
<feature type="region of interest" description="Disordered" evidence="7">
    <location>
        <begin position="139"/>
        <end position="159"/>
    </location>
</feature>
<feature type="compositionally biased region" description="Polar residues" evidence="7">
    <location>
        <begin position="43"/>
        <end position="54"/>
    </location>
</feature>
<comment type="similarity">
    <text evidence="2">Belongs to the bZIP family. ATF subfamily.</text>
</comment>
<feature type="region of interest" description="Disordered" evidence="7">
    <location>
        <begin position="333"/>
        <end position="365"/>
    </location>
</feature>
<reference evidence="8 9" key="1">
    <citation type="journal article" date="2020" name="Cell">
        <title>Large-Scale Comparative Analyses of Tick Genomes Elucidate Their Genetic Diversity and Vector Capacities.</title>
        <authorList>
            <consortium name="Tick Genome and Microbiome Consortium (TIGMIC)"/>
            <person name="Jia N."/>
            <person name="Wang J."/>
            <person name="Shi W."/>
            <person name="Du L."/>
            <person name="Sun Y."/>
            <person name="Zhan W."/>
            <person name="Jiang J.F."/>
            <person name="Wang Q."/>
            <person name="Zhang B."/>
            <person name="Ji P."/>
            <person name="Bell-Sakyi L."/>
            <person name="Cui X.M."/>
            <person name="Yuan T.T."/>
            <person name="Jiang B.G."/>
            <person name="Yang W.F."/>
            <person name="Lam T.T."/>
            <person name="Chang Q.C."/>
            <person name="Ding S.J."/>
            <person name="Wang X.J."/>
            <person name="Zhu J.G."/>
            <person name="Ruan X.D."/>
            <person name="Zhao L."/>
            <person name="Wei J.T."/>
            <person name="Ye R.Z."/>
            <person name="Que T.C."/>
            <person name="Du C.H."/>
            <person name="Zhou Y.H."/>
            <person name="Cheng J.X."/>
            <person name="Dai P.F."/>
            <person name="Guo W.B."/>
            <person name="Han X.H."/>
            <person name="Huang E.J."/>
            <person name="Li L.F."/>
            <person name="Wei W."/>
            <person name="Gao Y.C."/>
            <person name="Liu J.Z."/>
            <person name="Shao H.Z."/>
            <person name="Wang X."/>
            <person name="Wang C.C."/>
            <person name="Yang T.C."/>
            <person name="Huo Q.B."/>
            <person name="Li W."/>
            <person name="Chen H.Y."/>
            <person name="Chen S.E."/>
            <person name="Zhou L.G."/>
            <person name="Ni X.B."/>
            <person name="Tian J.H."/>
            <person name="Sheng Y."/>
            <person name="Liu T."/>
            <person name="Pan Y.S."/>
            <person name="Xia L.Y."/>
            <person name="Li J."/>
            <person name="Zhao F."/>
            <person name="Cao W.C."/>
        </authorList>
    </citation>
    <scope>NUCLEOTIDE SEQUENCE [LARGE SCALE GENOMIC DNA]</scope>
    <source>
        <strain evidence="8">HaeL-2018</strain>
    </source>
</reference>
<organism evidence="8 9">
    <name type="scientific">Haemaphysalis longicornis</name>
    <name type="common">Bush tick</name>
    <dbReference type="NCBI Taxonomy" id="44386"/>
    <lineage>
        <taxon>Eukaryota</taxon>
        <taxon>Metazoa</taxon>
        <taxon>Ecdysozoa</taxon>
        <taxon>Arthropoda</taxon>
        <taxon>Chelicerata</taxon>
        <taxon>Arachnida</taxon>
        <taxon>Acari</taxon>
        <taxon>Parasitiformes</taxon>
        <taxon>Ixodida</taxon>
        <taxon>Ixodoidea</taxon>
        <taxon>Ixodidae</taxon>
        <taxon>Haemaphysalinae</taxon>
        <taxon>Haemaphysalis</taxon>
    </lineage>
</organism>
<evidence type="ECO:0000256" key="1">
    <source>
        <dbReference type="ARBA" id="ARBA00004167"/>
    </source>
</evidence>
<evidence type="ECO:0000313" key="8">
    <source>
        <dbReference type="EMBL" id="KAH9360846.1"/>
    </source>
</evidence>
<feature type="region of interest" description="Disordered" evidence="7">
    <location>
        <begin position="1"/>
        <end position="22"/>
    </location>
</feature>
<dbReference type="GO" id="GO:0030968">
    <property type="term" value="P:endoplasmic reticulum unfolded protein response"/>
    <property type="evidence" value="ECO:0007669"/>
    <property type="project" value="TreeGrafter"/>
</dbReference>
<evidence type="ECO:0000256" key="6">
    <source>
        <dbReference type="ARBA" id="ARBA00023242"/>
    </source>
</evidence>
<dbReference type="AlphaFoldDB" id="A0A9J6F713"/>
<dbReference type="GO" id="GO:0000981">
    <property type="term" value="F:DNA-binding transcription factor activity, RNA polymerase II-specific"/>
    <property type="evidence" value="ECO:0007669"/>
    <property type="project" value="TreeGrafter"/>
</dbReference>
<evidence type="ECO:0008006" key="10">
    <source>
        <dbReference type="Google" id="ProtNLM"/>
    </source>
</evidence>
<dbReference type="PANTHER" id="PTHR46164">
    <property type="entry name" value="ATF6, ISOFORM C"/>
    <property type="match status" value="1"/>
</dbReference>
<dbReference type="PANTHER" id="PTHR46164:SF3">
    <property type="entry name" value="ATF6, ISOFORM C"/>
    <property type="match status" value="1"/>
</dbReference>
<protein>
    <recommendedName>
        <fullName evidence="10">Cyclic AMP-dependent transcription factor ATF-6 alpha</fullName>
    </recommendedName>
</protein>
<accession>A0A9J6F713</accession>
<dbReference type="EMBL" id="JABSTR010000001">
    <property type="protein sequence ID" value="KAH9360846.1"/>
    <property type="molecule type" value="Genomic_DNA"/>
</dbReference>
<keyword evidence="5" id="KW-0804">Transcription</keyword>
<evidence type="ECO:0000256" key="4">
    <source>
        <dbReference type="ARBA" id="ARBA00023125"/>
    </source>
</evidence>
<evidence type="ECO:0000256" key="5">
    <source>
        <dbReference type="ARBA" id="ARBA00023163"/>
    </source>
</evidence>
<keyword evidence="3" id="KW-0805">Transcription regulation</keyword>
<dbReference type="GO" id="GO:0016020">
    <property type="term" value="C:membrane"/>
    <property type="evidence" value="ECO:0007669"/>
    <property type="project" value="UniProtKB-SubCell"/>
</dbReference>
<dbReference type="InterPro" id="IPR051882">
    <property type="entry name" value="ATF_bZIP_TF"/>
</dbReference>
<evidence type="ECO:0000256" key="7">
    <source>
        <dbReference type="SAM" id="MobiDB-lite"/>
    </source>
</evidence>
<gene>
    <name evidence="8" type="ORF">HPB48_009360</name>
</gene>
<evidence type="ECO:0000313" key="9">
    <source>
        <dbReference type="Proteomes" id="UP000821853"/>
    </source>
</evidence>
<feature type="region of interest" description="Disordered" evidence="7">
    <location>
        <begin position="581"/>
        <end position="621"/>
    </location>
</feature>
<keyword evidence="9" id="KW-1185">Reference proteome</keyword>
<feature type="compositionally biased region" description="Polar residues" evidence="7">
    <location>
        <begin position="73"/>
        <end position="82"/>
    </location>
</feature>
<comment type="caution">
    <text evidence="8">The sequence shown here is derived from an EMBL/GenBank/DDBJ whole genome shotgun (WGS) entry which is preliminary data.</text>
</comment>
<feature type="region of interest" description="Disordered" evidence="7">
    <location>
        <begin position="43"/>
        <end position="96"/>
    </location>
</feature>
<dbReference type="GO" id="GO:0005634">
    <property type="term" value="C:nucleus"/>
    <property type="evidence" value="ECO:0007669"/>
    <property type="project" value="TreeGrafter"/>
</dbReference>
<name>A0A9J6F713_HAELO</name>